<dbReference type="Proteomes" id="UP000076154">
    <property type="component" value="Unassembled WGS sequence"/>
</dbReference>
<comment type="caution">
    <text evidence="1">The sequence shown here is derived from an EMBL/GenBank/DDBJ whole genome shotgun (WGS) entry which is preliminary data.</text>
</comment>
<keyword evidence="2" id="KW-1185">Reference proteome</keyword>
<sequence length="215" mass="24371">MSLWVPVAKVQRFYCVDDYSRLIIYFSSHLLSAHLLESLARARNPPHPRCRQAFPTVIHIHTLKPPSFHSACGRPTSFAIPPIRCRFHWHIHLRLDYHHLSVLYLRTPHLRLPRSSTSHLRLNRLICMFKDEQSVGMEHPAYAEHSVHAGELESSVAGAVPKLKRRQHQLMNVGTAGAGEGPSKYALAIKLDLVIGEPANPFNFTAQDHDQDGAF</sequence>
<dbReference type="EMBL" id="LUEZ02000084">
    <property type="protein sequence ID" value="RDB19133.1"/>
    <property type="molecule type" value="Genomic_DNA"/>
</dbReference>
<evidence type="ECO:0000313" key="2">
    <source>
        <dbReference type="Proteomes" id="UP000076154"/>
    </source>
</evidence>
<organism evidence="1 2">
    <name type="scientific">Hypsizygus marmoreus</name>
    <name type="common">White beech mushroom</name>
    <name type="synonym">Agaricus marmoreus</name>
    <dbReference type="NCBI Taxonomy" id="39966"/>
    <lineage>
        <taxon>Eukaryota</taxon>
        <taxon>Fungi</taxon>
        <taxon>Dikarya</taxon>
        <taxon>Basidiomycota</taxon>
        <taxon>Agaricomycotina</taxon>
        <taxon>Agaricomycetes</taxon>
        <taxon>Agaricomycetidae</taxon>
        <taxon>Agaricales</taxon>
        <taxon>Tricholomatineae</taxon>
        <taxon>Lyophyllaceae</taxon>
        <taxon>Hypsizygus</taxon>
    </lineage>
</organism>
<dbReference type="AlphaFoldDB" id="A0A369JHE9"/>
<name>A0A369JHE9_HYPMA</name>
<evidence type="ECO:0000313" key="1">
    <source>
        <dbReference type="EMBL" id="RDB19133.1"/>
    </source>
</evidence>
<dbReference type="InParanoid" id="A0A369JHE9"/>
<reference evidence="1" key="1">
    <citation type="submission" date="2018-04" db="EMBL/GenBank/DDBJ databases">
        <title>Whole genome sequencing of Hypsizygus marmoreus.</title>
        <authorList>
            <person name="Choi I.-G."/>
            <person name="Min B."/>
            <person name="Kim J.-G."/>
            <person name="Kim S."/>
            <person name="Oh Y.-L."/>
            <person name="Kong W.-S."/>
            <person name="Park H."/>
            <person name="Jeong J."/>
            <person name="Song E.-S."/>
        </authorList>
    </citation>
    <scope>NUCLEOTIDE SEQUENCE [LARGE SCALE GENOMIC DNA]</scope>
    <source>
        <strain evidence="1">51987-8</strain>
    </source>
</reference>
<gene>
    <name evidence="1" type="ORF">Hypma_014247</name>
</gene>
<proteinExistence type="predicted"/>
<accession>A0A369JHE9</accession>
<protein>
    <submittedName>
        <fullName evidence="1">Uncharacterized protein</fullName>
    </submittedName>
</protein>